<proteinExistence type="predicted"/>
<organism evidence="2 6">
    <name type="scientific">Rotaria magnacalcarata</name>
    <dbReference type="NCBI Taxonomy" id="392030"/>
    <lineage>
        <taxon>Eukaryota</taxon>
        <taxon>Metazoa</taxon>
        <taxon>Spiralia</taxon>
        <taxon>Gnathifera</taxon>
        <taxon>Rotifera</taxon>
        <taxon>Eurotatoria</taxon>
        <taxon>Bdelloidea</taxon>
        <taxon>Philodinida</taxon>
        <taxon>Philodinidae</taxon>
        <taxon>Rotaria</taxon>
    </lineage>
</organism>
<evidence type="ECO:0000313" key="1">
    <source>
        <dbReference type="EMBL" id="CAF3741802.1"/>
    </source>
</evidence>
<dbReference type="Proteomes" id="UP000663866">
    <property type="component" value="Unassembled WGS sequence"/>
</dbReference>
<keyword evidence="6" id="KW-1185">Reference proteome</keyword>
<dbReference type="EMBL" id="CAJOBH010006046">
    <property type="protein sequence ID" value="CAF4043530.1"/>
    <property type="molecule type" value="Genomic_DNA"/>
</dbReference>
<dbReference type="Proteomes" id="UP000676336">
    <property type="component" value="Unassembled WGS sequence"/>
</dbReference>
<evidence type="ECO:0000313" key="6">
    <source>
        <dbReference type="Proteomes" id="UP000663866"/>
    </source>
</evidence>
<name>A0A819K4U5_9BILA</name>
<dbReference type="Proteomes" id="UP000681967">
    <property type="component" value="Unassembled WGS sequence"/>
</dbReference>
<evidence type="ECO:0000313" key="5">
    <source>
        <dbReference type="EMBL" id="CAF4073890.1"/>
    </source>
</evidence>
<accession>A0A819K4U5</accession>
<reference evidence="2" key="1">
    <citation type="submission" date="2021-02" db="EMBL/GenBank/DDBJ databases">
        <authorList>
            <person name="Nowell W R."/>
        </authorList>
    </citation>
    <scope>NUCLEOTIDE SEQUENCE</scope>
</reference>
<dbReference type="EMBL" id="CAJOBG010001613">
    <property type="protein sequence ID" value="CAF3944352.1"/>
    <property type="molecule type" value="Genomic_DNA"/>
</dbReference>
<gene>
    <name evidence="4" type="ORF">BYL167_LOCUS16026</name>
    <name evidence="3" type="ORF">GIL414_LOCUS12082</name>
    <name evidence="2" type="ORF">OVN521_LOCUS11862</name>
    <name evidence="5" type="ORF">SMN809_LOCUS15906</name>
    <name evidence="1" type="ORF">UXM345_LOCUS1474</name>
</gene>
<dbReference type="EMBL" id="CAJOBI010006959">
    <property type="protein sequence ID" value="CAF4073890.1"/>
    <property type="molecule type" value="Genomic_DNA"/>
</dbReference>
<evidence type="ECO:0000313" key="4">
    <source>
        <dbReference type="EMBL" id="CAF4043530.1"/>
    </source>
</evidence>
<evidence type="ECO:0000313" key="3">
    <source>
        <dbReference type="EMBL" id="CAF4006889.1"/>
    </source>
</evidence>
<evidence type="ECO:0000313" key="2">
    <source>
        <dbReference type="EMBL" id="CAF3944352.1"/>
    </source>
</evidence>
<protein>
    <submittedName>
        <fullName evidence="2">Uncharacterized protein</fullName>
    </submittedName>
</protein>
<sequence length="180" mass="21472">MYFERTNKPDIRRHHLREDRWQVGCSTISDFRLSPVVLIGLLIWYSEVYPYMESFLQRMSSLVTGNSNKFIKEDTDEIENDQQRKFSYLQQRRCSAPDIRRRGVTMDRLARVLDHKGTSEEQITNHFTSNIFPRKHYNSIGKLGVIGFYITIDKNKTKYYHFVNIQQHNNNYNRSNLAVD</sequence>
<dbReference type="EMBL" id="CAJOBF010000081">
    <property type="protein sequence ID" value="CAF3741802.1"/>
    <property type="molecule type" value="Genomic_DNA"/>
</dbReference>
<dbReference type="EMBL" id="CAJOBJ010004639">
    <property type="protein sequence ID" value="CAF4006889.1"/>
    <property type="molecule type" value="Genomic_DNA"/>
</dbReference>
<dbReference type="AlphaFoldDB" id="A0A819K4U5"/>
<dbReference type="Proteomes" id="UP000663842">
    <property type="component" value="Unassembled WGS sequence"/>
</dbReference>
<comment type="caution">
    <text evidence="2">The sequence shown here is derived from an EMBL/GenBank/DDBJ whole genome shotgun (WGS) entry which is preliminary data.</text>
</comment>
<dbReference type="Proteomes" id="UP000681720">
    <property type="component" value="Unassembled WGS sequence"/>
</dbReference>